<evidence type="ECO:0000313" key="3">
    <source>
        <dbReference type="Proteomes" id="UP000054821"/>
    </source>
</evidence>
<reference evidence="2 3" key="1">
    <citation type="journal article" date="2016" name="Genome Announc.">
        <title>Draft Whole-Genome Sequence of Trichoderma gamsii T6085, a Promising Biocontrol Agent of Fusarium Head Blight on Wheat.</title>
        <authorList>
            <person name="Baroncelli R."/>
            <person name="Zapparata A."/>
            <person name="Piaggeschi G."/>
            <person name="Sarrocco S."/>
            <person name="Vannacci G."/>
        </authorList>
    </citation>
    <scope>NUCLEOTIDE SEQUENCE [LARGE SCALE GENOMIC DNA]</scope>
    <source>
        <strain evidence="2 3">T6085</strain>
    </source>
</reference>
<evidence type="ECO:0000313" key="2">
    <source>
        <dbReference type="EMBL" id="PON20061.1"/>
    </source>
</evidence>
<evidence type="ECO:0000256" key="1">
    <source>
        <dbReference type="SAM" id="MobiDB-lite"/>
    </source>
</evidence>
<feature type="region of interest" description="Disordered" evidence="1">
    <location>
        <begin position="1"/>
        <end position="29"/>
    </location>
</feature>
<proteinExistence type="predicted"/>
<dbReference type="Proteomes" id="UP000054821">
    <property type="component" value="Unassembled WGS sequence"/>
</dbReference>
<name>A0A2P4Z6Z8_9HYPO</name>
<gene>
    <name evidence="2" type="ORF">TGAM01_v211065</name>
</gene>
<accession>A0A2P4Z6Z8</accession>
<organism evidence="2 3">
    <name type="scientific">Trichoderma gamsii</name>
    <dbReference type="NCBI Taxonomy" id="398673"/>
    <lineage>
        <taxon>Eukaryota</taxon>
        <taxon>Fungi</taxon>
        <taxon>Dikarya</taxon>
        <taxon>Ascomycota</taxon>
        <taxon>Pezizomycotina</taxon>
        <taxon>Sordariomycetes</taxon>
        <taxon>Hypocreomycetidae</taxon>
        <taxon>Hypocreales</taxon>
        <taxon>Hypocreaceae</taxon>
        <taxon>Trichoderma</taxon>
    </lineage>
</organism>
<protein>
    <submittedName>
        <fullName evidence="2">Uncharacterized protein</fullName>
    </submittedName>
</protein>
<dbReference type="RefSeq" id="XP_024404281.1">
    <property type="nucleotide sequence ID" value="XM_024550972.1"/>
</dbReference>
<dbReference type="EMBL" id="JPDN02000087">
    <property type="protein sequence ID" value="PON20061.1"/>
    <property type="molecule type" value="Genomic_DNA"/>
</dbReference>
<dbReference type="STRING" id="398673.A0A2P4Z6Z8"/>
<dbReference type="GeneID" id="36347986"/>
<dbReference type="AlphaFoldDB" id="A0A2P4Z6Z8"/>
<keyword evidence="3" id="KW-1185">Reference proteome</keyword>
<comment type="caution">
    <text evidence="2">The sequence shown here is derived from an EMBL/GenBank/DDBJ whole genome shotgun (WGS) entry which is preliminary data.</text>
</comment>
<sequence>MSTFTSGRMDCSRRQGHNAGVATSSQSTPQIKRLRKAFEAMKCRIRHDLSSSIGTSFGVREEYRISWELFTYVNPSTAQPCGPHRPFWELSTASVNGFMRWEFNRWISAINFVRVRGTRRDCSWEDHQRNMIMVTILLRSLKASVNCHHIAKRSQLFKDQYQNRQGKNLRGMNFEGSMRDTGLAWLPCEFFNWSNLHLLDELLPLTTFTFNGLQGVFGNWRAVDFVNKEYYRARELENCLQNCGPDGRSKILDNMRKMVYQQFALQVIQQLYVSPNLVDSDTMLKQGSNGLSFDIIRTLVGEGPHLAQSKKGNHYLGHTYPERVQGLFDWDDGIIRTFWDHCFYRQLARKFYESISASLTCNDADDWKSSLGKRALPYFWIIPLYDKHSLFTKVSRANQPSVSRPFISGIFQWGPEDNYSDLDDEAKWLFGGNIYLTGQPDCFTEQEEQVSVDTLQLDEPERYMIDFKCSFPFSEIPEIIREGLEACQKTFVHGDQRILAHYETAHKCLAQSLGDPLCDLLLMIVLTLASSIVTPTLLSHKSHFEAGARKDPKLFAVTLTTRMLWFLHPEWFPWDTDEEGRSLHSRND</sequence>